<dbReference type="GO" id="GO:0042138">
    <property type="term" value="P:meiotic DNA double-strand break formation"/>
    <property type="evidence" value="ECO:0007669"/>
    <property type="project" value="InterPro"/>
</dbReference>
<comment type="caution">
    <text evidence="1">The sequence shown here is derived from an EMBL/GenBank/DDBJ whole genome shotgun (WGS) entry which is preliminary data.</text>
</comment>
<dbReference type="PANTHER" id="PTHR35768:SF1">
    <property type="entry name" value="PROTEIN MULTIPOLAR SPINDLE 1"/>
    <property type="match status" value="1"/>
</dbReference>
<gene>
    <name evidence="1" type="ORF">NC653_039979</name>
</gene>
<evidence type="ECO:0000313" key="2">
    <source>
        <dbReference type="Proteomes" id="UP001164929"/>
    </source>
</evidence>
<organism evidence="1 2">
    <name type="scientific">Populus alba x Populus x berolinensis</name>
    <dbReference type="NCBI Taxonomy" id="444605"/>
    <lineage>
        <taxon>Eukaryota</taxon>
        <taxon>Viridiplantae</taxon>
        <taxon>Streptophyta</taxon>
        <taxon>Embryophyta</taxon>
        <taxon>Tracheophyta</taxon>
        <taxon>Spermatophyta</taxon>
        <taxon>Magnoliopsida</taxon>
        <taxon>eudicotyledons</taxon>
        <taxon>Gunneridae</taxon>
        <taxon>Pentapetalae</taxon>
        <taxon>rosids</taxon>
        <taxon>fabids</taxon>
        <taxon>Malpighiales</taxon>
        <taxon>Salicaceae</taxon>
        <taxon>Saliceae</taxon>
        <taxon>Populus</taxon>
    </lineage>
</organism>
<dbReference type="InterPro" id="IPR037500">
    <property type="entry name" value="Msp1"/>
</dbReference>
<protein>
    <submittedName>
        <fullName evidence="1">Uncharacterized protein</fullName>
    </submittedName>
</protein>
<name>A0AAD6LCP6_9ROSI</name>
<sequence length="168" mass="18883">MTSNSYIAAVFEEWVISFLHARNALALLESRNGLYVLSLDRVTGELAKHAVVGIFQQTSMCREGHFTDMTQTRNVFTLLLFSLLLLSHSLPSSAVKSQFDKVPTKPQLPQGRQNGLVSSFQTPKLGVHIRKRARYYPRSGRKSSAVRTQLPSRHIIGSVLAFLSFFLF</sequence>
<dbReference type="PANTHER" id="PTHR35768">
    <property type="entry name" value="PROTEIN MULTIPOLAR SPINDLE 1"/>
    <property type="match status" value="1"/>
</dbReference>
<reference evidence="1 2" key="1">
    <citation type="journal article" date="2023" name="Mol. Ecol. Resour.">
        <title>Chromosome-level genome assembly of a triploid poplar Populus alba 'Berolinensis'.</title>
        <authorList>
            <person name="Chen S."/>
            <person name="Yu Y."/>
            <person name="Wang X."/>
            <person name="Wang S."/>
            <person name="Zhang T."/>
            <person name="Zhou Y."/>
            <person name="He R."/>
            <person name="Meng N."/>
            <person name="Wang Y."/>
            <person name="Liu W."/>
            <person name="Liu Z."/>
            <person name="Liu J."/>
            <person name="Guo Q."/>
            <person name="Huang H."/>
            <person name="Sederoff R.R."/>
            <person name="Wang G."/>
            <person name="Qu G."/>
            <person name="Chen S."/>
        </authorList>
    </citation>
    <scope>NUCLEOTIDE SEQUENCE [LARGE SCALE GENOMIC DNA]</scope>
    <source>
        <strain evidence="1">SC-2020</strain>
    </source>
</reference>
<keyword evidence="2" id="KW-1185">Reference proteome</keyword>
<proteinExistence type="predicted"/>
<dbReference type="GO" id="GO:0007059">
    <property type="term" value="P:chromosome segregation"/>
    <property type="evidence" value="ECO:0007669"/>
    <property type="project" value="TreeGrafter"/>
</dbReference>
<evidence type="ECO:0000313" key="1">
    <source>
        <dbReference type="EMBL" id="KAJ6958189.1"/>
    </source>
</evidence>
<dbReference type="EMBL" id="JAQIZT010000018">
    <property type="protein sequence ID" value="KAJ6958189.1"/>
    <property type="molecule type" value="Genomic_DNA"/>
</dbReference>
<dbReference type="GO" id="GO:0007140">
    <property type="term" value="P:male meiotic nuclear division"/>
    <property type="evidence" value="ECO:0007669"/>
    <property type="project" value="TreeGrafter"/>
</dbReference>
<dbReference type="GO" id="GO:0000212">
    <property type="term" value="P:meiotic spindle organization"/>
    <property type="evidence" value="ECO:0007669"/>
    <property type="project" value="InterPro"/>
</dbReference>
<dbReference type="Proteomes" id="UP001164929">
    <property type="component" value="Chromosome 18"/>
</dbReference>
<dbReference type="AlphaFoldDB" id="A0AAD6LCP6"/>
<accession>A0AAD6LCP6</accession>